<dbReference type="SMART" id="SM01121">
    <property type="entry name" value="Dak1_2"/>
    <property type="match status" value="1"/>
</dbReference>
<dbReference type="STRING" id="111015.AXF14_12480"/>
<dbReference type="KEGG" id="ard:AXF14_12480"/>
<feature type="compositionally biased region" description="Basic and acidic residues" evidence="1">
    <location>
        <begin position="377"/>
        <end position="388"/>
    </location>
</feature>
<name>A0A0X8JGJ6_ACTRD</name>
<dbReference type="Gene3D" id="1.25.40.340">
    <property type="match status" value="1"/>
</dbReference>
<dbReference type="Pfam" id="PF21645">
    <property type="entry name" value="FakA-like_M"/>
    <property type="match status" value="1"/>
</dbReference>
<evidence type="ECO:0000313" key="3">
    <source>
        <dbReference type="EMBL" id="AMD88244.1"/>
    </source>
</evidence>
<dbReference type="InterPro" id="IPR036117">
    <property type="entry name" value="DhaL_dom_sf"/>
</dbReference>
<accession>A0A0X8JGJ6</accession>
<proteinExistence type="predicted"/>
<gene>
    <name evidence="3" type="ORF">AXF14_12480</name>
</gene>
<dbReference type="Pfam" id="PF02734">
    <property type="entry name" value="Dak2"/>
    <property type="match status" value="1"/>
</dbReference>
<keyword evidence="4" id="KW-1185">Reference proteome</keyword>
<dbReference type="SMART" id="SM01120">
    <property type="entry name" value="Dak2"/>
    <property type="match status" value="1"/>
</dbReference>
<dbReference type="PANTHER" id="PTHR33434">
    <property type="entry name" value="DEGV DOMAIN-CONTAINING PROTEIN DR_1986-RELATED"/>
    <property type="match status" value="1"/>
</dbReference>
<protein>
    <submittedName>
        <fullName evidence="3">Glycerol kinase</fullName>
    </submittedName>
</protein>
<dbReference type="EMBL" id="CP014228">
    <property type="protein sequence ID" value="AMD88244.1"/>
    <property type="molecule type" value="Genomic_DNA"/>
</dbReference>
<dbReference type="GO" id="GO:0006071">
    <property type="term" value="P:glycerol metabolic process"/>
    <property type="evidence" value="ECO:0007669"/>
    <property type="project" value="InterPro"/>
</dbReference>
<keyword evidence="3" id="KW-0808">Transferase</keyword>
<dbReference type="SUPFAM" id="SSF101473">
    <property type="entry name" value="DhaL-like"/>
    <property type="match status" value="1"/>
</dbReference>
<dbReference type="Proteomes" id="UP000065220">
    <property type="component" value="Chromosome"/>
</dbReference>
<keyword evidence="3" id="KW-0418">Kinase</keyword>
<reference evidence="4" key="1">
    <citation type="submission" date="2016-02" db="EMBL/GenBank/DDBJ databases">
        <authorList>
            <person name="Holder M.E."/>
            <person name="Ajami N.J."/>
            <person name="Petrosino J.F."/>
        </authorList>
    </citation>
    <scope>NUCLEOTIDE SEQUENCE [LARGE SCALE GENOMIC DNA]</scope>
    <source>
        <strain evidence="4">CCUG 36733</strain>
    </source>
</reference>
<dbReference type="InterPro" id="IPR048394">
    <property type="entry name" value="FakA-like_M"/>
</dbReference>
<dbReference type="InterPro" id="IPR004007">
    <property type="entry name" value="DhaL_dom"/>
</dbReference>
<organism evidence="3 4">
    <name type="scientific">Actinomyces radicidentis</name>
    <dbReference type="NCBI Taxonomy" id="111015"/>
    <lineage>
        <taxon>Bacteria</taxon>
        <taxon>Bacillati</taxon>
        <taxon>Actinomycetota</taxon>
        <taxon>Actinomycetes</taxon>
        <taxon>Actinomycetales</taxon>
        <taxon>Actinomycetaceae</taxon>
        <taxon>Actinomyces</taxon>
    </lineage>
</organism>
<dbReference type="InterPro" id="IPR050270">
    <property type="entry name" value="DegV_domain_contain"/>
</dbReference>
<dbReference type="InterPro" id="IPR033470">
    <property type="entry name" value="FakA-like_C"/>
</dbReference>
<dbReference type="AlphaFoldDB" id="A0A0X8JGJ6"/>
<evidence type="ECO:0000259" key="2">
    <source>
        <dbReference type="PROSITE" id="PS51480"/>
    </source>
</evidence>
<feature type="domain" description="DhaL" evidence="2">
    <location>
        <begin position="14"/>
        <end position="210"/>
    </location>
</feature>
<dbReference type="PANTHER" id="PTHR33434:SF4">
    <property type="entry name" value="PHOSPHATASE PROTEIN"/>
    <property type="match status" value="1"/>
</dbReference>
<dbReference type="GO" id="GO:0004371">
    <property type="term" value="F:glycerone kinase activity"/>
    <property type="evidence" value="ECO:0007669"/>
    <property type="project" value="InterPro"/>
</dbReference>
<sequence length="632" mass="64716">MTPTPAPQAALDATLLRRWIRMAEHTAGATRGLVDSLNVFPVPDSDTGSNVWLTLRWAADALDLLPARADLSQAARAVADGAVRGARGNSGLLVSQALAAVSDVAAEAPDPARLRPVELVHVYERMAATTWAAVSRPVTGTLLTVAHDAAAAARTSLEEAAASRPATIGLIASSAALGAQESVVETAGLGHGPVDAGGAALMLLLTSLTDAVESASLPDPALGQDAGSLPAPFTQVARQMLADLAAGGVTHAGEDRVSAEDASQGEFEVMYLLEATASQARELRARLEAIGDSVGVVGTPDALGVGLFQVHVHTDTPRAALPTVGRARQVCVHHLHPTALAVATGWEADEPPLPWAGTTGADDGRVVSFERLAARREQRRAAERESARRVHPSQLGQASSARPHQDARRRGTGVIACTRAPGLLEQLARTGAVVVLDPEREGIVRAAGDLGLPEALVLPCDAASTAQAHEAARFLAARSAVSTVRGPGGARSVDDAQPSGQAAAGTRLLVADTDDEARVLAAAVAVAGHGETEDLSDLSRRAWDAAAVLRTTALTGSAADPDAAARAVGEILRPEDELLTVILGRDSLPDVGALVSDAAARFGEEVLGEADAVEVVVHAGGQAAPDVLIAVE</sequence>
<evidence type="ECO:0000313" key="4">
    <source>
        <dbReference type="Proteomes" id="UP000065220"/>
    </source>
</evidence>
<dbReference type="PROSITE" id="PS51480">
    <property type="entry name" value="DHAL"/>
    <property type="match status" value="1"/>
</dbReference>
<feature type="region of interest" description="Disordered" evidence="1">
    <location>
        <begin position="377"/>
        <end position="410"/>
    </location>
</feature>
<evidence type="ECO:0000256" key="1">
    <source>
        <dbReference type="SAM" id="MobiDB-lite"/>
    </source>
</evidence>